<comment type="caution">
    <text evidence="1">The sequence shown here is derived from an EMBL/GenBank/DDBJ whole genome shotgun (WGS) entry which is preliminary data.</text>
</comment>
<protein>
    <recommendedName>
        <fullName evidence="2">LysM domain-containing protein</fullName>
    </recommendedName>
</protein>
<evidence type="ECO:0008006" key="2">
    <source>
        <dbReference type="Google" id="ProtNLM"/>
    </source>
</evidence>
<feature type="non-terminal residue" evidence="1">
    <location>
        <position position="71"/>
    </location>
</feature>
<sequence>MAIYKVREGQNLFDLAVQLYGDAQSILQICVDNELSLTADIAGNDLITYDDNILRQTNATLYLALNSVDIV</sequence>
<reference evidence="1" key="1">
    <citation type="journal article" date="2019" name="Sci. Rep.">
        <title>Draft genome of Tanacetum cinerariifolium, the natural source of mosquito coil.</title>
        <authorList>
            <person name="Yamashiro T."/>
            <person name="Shiraishi A."/>
            <person name="Satake H."/>
            <person name="Nakayama K."/>
        </authorList>
    </citation>
    <scope>NUCLEOTIDE SEQUENCE</scope>
</reference>
<evidence type="ECO:0000313" key="1">
    <source>
        <dbReference type="EMBL" id="GFD52362.1"/>
    </source>
</evidence>
<name>A0A699WX56_TANCI</name>
<organism evidence="1">
    <name type="scientific">Tanacetum cinerariifolium</name>
    <name type="common">Dalmatian daisy</name>
    <name type="synonym">Chrysanthemum cinerariifolium</name>
    <dbReference type="NCBI Taxonomy" id="118510"/>
    <lineage>
        <taxon>Eukaryota</taxon>
        <taxon>Viridiplantae</taxon>
        <taxon>Streptophyta</taxon>
        <taxon>Embryophyta</taxon>
        <taxon>Tracheophyta</taxon>
        <taxon>Spermatophyta</taxon>
        <taxon>Magnoliopsida</taxon>
        <taxon>eudicotyledons</taxon>
        <taxon>Gunneridae</taxon>
        <taxon>Pentapetalae</taxon>
        <taxon>asterids</taxon>
        <taxon>campanulids</taxon>
        <taxon>Asterales</taxon>
        <taxon>Asteraceae</taxon>
        <taxon>Asteroideae</taxon>
        <taxon>Anthemideae</taxon>
        <taxon>Anthemidinae</taxon>
        <taxon>Tanacetum</taxon>
    </lineage>
</organism>
<accession>A0A699WX56</accession>
<dbReference type="AlphaFoldDB" id="A0A699WX56"/>
<proteinExistence type="predicted"/>
<gene>
    <name evidence="1" type="ORF">Tci_924331</name>
</gene>
<dbReference type="EMBL" id="BKCJ011781325">
    <property type="protein sequence ID" value="GFD52362.1"/>
    <property type="molecule type" value="Genomic_DNA"/>
</dbReference>